<evidence type="ECO:0000256" key="2">
    <source>
        <dbReference type="ARBA" id="ARBA00022833"/>
    </source>
</evidence>
<keyword evidence="2" id="KW-0862">Zinc</keyword>
<reference evidence="9" key="2">
    <citation type="submission" date="2023-06" db="EMBL/GenBank/DDBJ databases">
        <authorList>
            <consortium name="Lawrence Berkeley National Laboratory"/>
            <person name="Mondo S.J."/>
            <person name="Hensen N."/>
            <person name="Bonometti L."/>
            <person name="Westerberg I."/>
            <person name="Brannstrom I.O."/>
            <person name="Guillou S."/>
            <person name="Cros-Aarteil S."/>
            <person name="Calhoun S."/>
            <person name="Haridas S."/>
            <person name="Kuo A."/>
            <person name="Pangilinan J."/>
            <person name="Riley R."/>
            <person name="Labutti K."/>
            <person name="Andreopoulos B."/>
            <person name="Lipzen A."/>
            <person name="Chen C."/>
            <person name="Yanf M."/>
            <person name="Daum C."/>
            <person name="Ng V."/>
            <person name="Clum A."/>
            <person name="Steindorff A."/>
            <person name="Ohm R."/>
            <person name="Martin F."/>
            <person name="Silar P."/>
            <person name="Natvig D."/>
            <person name="Lalanne C."/>
            <person name="Gautier V."/>
            <person name="Ament-Velasquez S.L."/>
            <person name="Kruys A."/>
            <person name="Hutchinson M.I."/>
            <person name="Powell A.J."/>
            <person name="Barry K."/>
            <person name="Miller A.N."/>
            <person name="Grigoriev I.V."/>
            <person name="Debuchy R."/>
            <person name="Gladieux P."/>
            <person name="Thoren M.H."/>
            <person name="Johannesson H."/>
        </authorList>
    </citation>
    <scope>NUCLEOTIDE SEQUENCE</scope>
    <source>
        <strain evidence="9">CBS 333.67</strain>
    </source>
</reference>
<dbReference type="SMART" id="SM00066">
    <property type="entry name" value="GAL4"/>
    <property type="match status" value="1"/>
</dbReference>
<feature type="domain" description="Zn(2)-C6 fungal-type" evidence="8">
    <location>
        <begin position="24"/>
        <end position="54"/>
    </location>
</feature>
<feature type="region of interest" description="Disordered" evidence="7">
    <location>
        <begin position="116"/>
        <end position="167"/>
    </location>
</feature>
<gene>
    <name evidence="9" type="ORF">B0T15DRAFT_526749</name>
</gene>
<dbReference type="AlphaFoldDB" id="A0AAJ0M500"/>
<dbReference type="PROSITE" id="PS00463">
    <property type="entry name" value="ZN2_CY6_FUNGAL_1"/>
    <property type="match status" value="1"/>
</dbReference>
<dbReference type="GO" id="GO:0045944">
    <property type="term" value="P:positive regulation of transcription by RNA polymerase II"/>
    <property type="evidence" value="ECO:0007669"/>
    <property type="project" value="TreeGrafter"/>
</dbReference>
<evidence type="ECO:0000256" key="7">
    <source>
        <dbReference type="SAM" id="MobiDB-lite"/>
    </source>
</evidence>
<dbReference type="EMBL" id="JAUDZG010000002">
    <property type="protein sequence ID" value="KAK3309271.1"/>
    <property type="molecule type" value="Genomic_DNA"/>
</dbReference>
<dbReference type="GO" id="GO:0000976">
    <property type="term" value="F:transcription cis-regulatory region binding"/>
    <property type="evidence" value="ECO:0007669"/>
    <property type="project" value="TreeGrafter"/>
</dbReference>
<sequence length="598" mass="66593">MGHAARSRDVHPRTRARELRSRSGCWKCRERRVKCPEQRPICGHCKRLGFVCAYDVRLSWQTAVTPQAGPRGRKAEPTVEHWMFLNTTIFDFIDAACADSGISLWDDVSLCDVSSVSPSTPANSTTTSTTIHDDSSLSSPCPSTPSQQIQVRPTTRYAGDTTSTRGHWDSTSHISPYYYLSPLSMDSEDSYLWEYFATCVTPHCSLDETTNPYQNVILRVAASSPHGPLFQCILGASANQLYNLGHASFGAKSWQCRANALALLTRGVTDEACRADMDSSSRLDPDSAAQLIGSAVMLCFSEILQDCSQTWTAHASFALSYLQKYEAGLEDVAPVLHELAHFAVAYFTYHVALASTASMTAASQRPPLLPLRRAITTSHHESHSRTRTTLQSLTGCSDRLLDLISAITQLSHERERLHPLPVPDFQSRRDDIERELHVLRQDQPLLPVEIITTHSSPPGSEQGQGQEQRQFDEVAELKRLTTLLYLYARLDNAGPREPHVMRLTAGILGMLPHISLRTNTTLWSLFMVATLGVRPESDGDRKLVMERLTALQRTRELGNVRMARLVIEDVWKRRDLRPECANVGWGVLKGREGAISLA</sequence>
<evidence type="ECO:0000256" key="4">
    <source>
        <dbReference type="ARBA" id="ARBA00023125"/>
    </source>
</evidence>
<dbReference type="PROSITE" id="PS50048">
    <property type="entry name" value="ZN2_CY6_FUNGAL_2"/>
    <property type="match status" value="1"/>
</dbReference>
<keyword evidence="3" id="KW-0805">Transcription regulation</keyword>
<dbReference type="GO" id="GO:0005634">
    <property type="term" value="C:nucleus"/>
    <property type="evidence" value="ECO:0007669"/>
    <property type="project" value="UniProtKB-SubCell"/>
</dbReference>
<evidence type="ECO:0000256" key="1">
    <source>
        <dbReference type="ARBA" id="ARBA00004123"/>
    </source>
</evidence>
<dbReference type="GO" id="GO:0000981">
    <property type="term" value="F:DNA-binding transcription factor activity, RNA polymerase II-specific"/>
    <property type="evidence" value="ECO:0007669"/>
    <property type="project" value="InterPro"/>
</dbReference>
<dbReference type="GO" id="GO:0008270">
    <property type="term" value="F:zinc ion binding"/>
    <property type="evidence" value="ECO:0007669"/>
    <property type="project" value="InterPro"/>
</dbReference>
<evidence type="ECO:0000256" key="6">
    <source>
        <dbReference type="ARBA" id="ARBA00023242"/>
    </source>
</evidence>
<keyword evidence="6" id="KW-0539">Nucleus</keyword>
<protein>
    <submittedName>
        <fullName evidence="9">Fungal-specific transcription factor domain-containing protein</fullName>
    </submittedName>
</protein>
<proteinExistence type="predicted"/>
<evidence type="ECO:0000256" key="5">
    <source>
        <dbReference type="ARBA" id="ARBA00023163"/>
    </source>
</evidence>
<dbReference type="InterPro" id="IPR001138">
    <property type="entry name" value="Zn2Cys6_DnaBD"/>
</dbReference>
<feature type="region of interest" description="Disordered" evidence="7">
    <location>
        <begin position="451"/>
        <end position="470"/>
    </location>
</feature>
<dbReference type="InterPro" id="IPR036864">
    <property type="entry name" value="Zn2-C6_fun-type_DNA-bd_sf"/>
</dbReference>
<evidence type="ECO:0000259" key="8">
    <source>
        <dbReference type="PROSITE" id="PS50048"/>
    </source>
</evidence>
<keyword evidence="5" id="KW-0804">Transcription</keyword>
<dbReference type="Proteomes" id="UP001273166">
    <property type="component" value="Unassembled WGS sequence"/>
</dbReference>
<dbReference type="GeneID" id="87887752"/>
<dbReference type="Pfam" id="PF11951">
    <property type="entry name" value="Fungal_trans_2"/>
    <property type="match status" value="1"/>
</dbReference>
<dbReference type="SUPFAM" id="SSF57701">
    <property type="entry name" value="Zn2/Cys6 DNA-binding domain"/>
    <property type="match status" value="1"/>
</dbReference>
<dbReference type="PANTHER" id="PTHR37534:SF49">
    <property type="entry name" value="LYSINE BIOSYNTHESIS REGULATORY PROTEIN LYS14"/>
    <property type="match status" value="1"/>
</dbReference>
<name>A0AAJ0M500_9PEZI</name>
<feature type="compositionally biased region" description="Low complexity" evidence="7">
    <location>
        <begin position="455"/>
        <end position="468"/>
    </location>
</feature>
<dbReference type="Gene3D" id="4.10.240.10">
    <property type="entry name" value="Zn(2)-C6 fungal-type DNA-binding domain"/>
    <property type="match status" value="1"/>
</dbReference>
<dbReference type="CDD" id="cd00067">
    <property type="entry name" value="GAL4"/>
    <property type="match status" value="1"/>
</dbReference>
<comment type="subcellular location">
    <subcellularLocation>
        <location evidence="1">Nucleus</location>
    </subcellularLocation>
</comment>
<evidence type="ECO:0000256" key="3">
    <source>
        <dbReference type="ARBA" id="ARBA00023015"/>
    </source>
</evidence>
<reference evidence="9" key="1">
    <citation type="journal article" date="2023" name="Mol. Phylogenet. Evol.">
        <title>Genome-scale phylogeny and comparative genomics of the fungal order Sordariales.</title>
        <authorList>
            <person name="Hensen N."/>
            <person name="Bonometti L."/>
            <person name="Westerberg I."/>
            <person name="Brannstrom I.O."/>
            <person name="Guillou S."/>
            <person name="Cros-Aarteil S."/>
            <person name="Calhoun S."/>
            <person name="Haridas S."/>
            <person name="Kuo A."/>
            <person name="Mondo S."/>
            <person name="Pangilinan J."/>
            <person name="Riley R."/>
            <person name="LaButti K."/>
            <person name="Andreopoulos B."/>
            <person name="Lipzen A."/>
            <person name="Chen C."/>
            <person name="Yan M."/>
            <person name="Daum C."/>
            <person name="Ng V."/>
            <person name="Clum A."/>
            <person name="Steindorff A."/>
            <person name="Ohm R.A."/>
            <person name="Martin F."/>
            <person name="Silar P."/>
            <person name="Natvig D.O."/>
            <person name="Lalanne C."/>
            <person name="Gautier V."/>
            <person name="Ament-Velasquez S.L."/>
            <person name="Kruys A."/>
            <person name="Hutchinson M.I."/>
            <person name="Powell A.J."/>
            <person name="Barry K."/>
            <person name="Miller A.N."/>
            <person name="Grigoriev I.V."/>
            <person name="Debuchy R."/>
            <person name="Gladieux P."/>
            <person name="Hiltunen Thoren M."/>
            <person name="Johannesson H."/>
        </authorList>
    </citation>
    <scope>NUCLEOTIDE SEQUENCE</scope>
    <source>
        <strain evidence="9">CBS 333.67</strain>
    </source>
</reference>
<organism evidence="9 10">
    <name type="scientific">Chaetomium strumarium</name>
    <dbReference type="NCBI Taxonomy" id="1170767"/>
    <lineage>
        <taxon>Eukaryota</taxon>
        <taxon>Fungi</taxon>
        <taxon>Dikarya</taxon>
        <taxon>Ascomycota</taxon>
        <taxon>Pezizomycotina</taxon>
        <taxon>Sordariomycetes</taxon>
        <taxon>Sordariomycetidae</taxon>
        <taxon>Sordariales</taxon>
        <taxon>Chaetomiaceae</taxon>
        <taxon>Chaetomium</taxon>
    </lineage>
</organism>
<evidence type="ECO:0000313" key="9">
    <source>
        <dbReference type="EMBL" id="KAK3309271.1"/>
    </source>
</evidence>
<feature type="compositionally biased region" description="Low complexity" evidence="7">
    <location>
        <begin position="116"/>
        <end position="146"/>
    </location>
</feature>
<dbReference type="PANTHER" id="PTHR37534">
    <property type="entry name" value="TRANSCRIPTIONAL ACTIVATOR PROTEIN UGA3"/>
    <property type="match status" value="1"/>
</dbReference>
<dbReference type="RefSeq" id="XP_062725051.1">
    <property type="nucleotide sequence ID" value="XM_062868923.1"/>
</dbReference>
<accession>A0AAJ0M500</accession>
<comment type="caution">
    <text evidence="9">The sequence shown here is derived from an EMBL/GenBank/DDBJ whole genome shotgun (WGS) entry which is preliminary data.</text>
</comment>
<evidence type="ECO:0000313" key="10">
    <source>
        <dbReference type="Proteomes" id="UP001273166"/>
    </source>
</evidence>
<keyword evidence="10" id="KW-1185">Reference proteome</keyword>
<keyword evidence="4" id="KW-0238">DNA-binding</keyword>
<dbReference type="InterPro" id="IPR021858">
    <property type="entry name" value="Fun_TF"/>
</dbReference>
<dbReference type="Pfam" id="PF00172">
    <property type="entry name" value="Zn_clus"/>
    <property type="match status" value="1"/>
</dbReference>